<organism evidence="2 3">
    <name type="scientific">Geodermatophilus obscurus</name>
    <dbReference type="NCBI Taxonomy" id="1861"/>
    <lineage>
        <taxon>Bacteria</taxon>
        <taxon>Bacillati</taxon>
        <taxon>Actinomycetota</taxon>
        <taxon>Actinomycetes</taxon>
        <taxon>Geodermatophilales</taxon>
        <taxon>Geodermatophilaceae</taxon>
        <taxon>Geodermatophilus</taxon>
    </lineage>
</organism>
<keyword evidence="1" id="KW-0812">Transmembrane</keyword>
<keyword evidence="1" id="KW-1133">Transmembrane helix</keyword>
<dbReference type="RefSeq" id="WP_075015607.1">
    <property type="nucleotide sequence ID" value="NZ_FOWE01000012.1"/>
</dbReference>
<dbReference type="AlphaFoldDB" id="A0A1I5I8G5"/>
<dbReference type="Proteomes" id="UP000183642">
    <property type="component" value="Unassembled WGS sequence"/>
</dbReference>
<proteinExistence type="predicted"/>
<gene>
    <name evidence="2" type="ORF">SAMN05660359_04363</name>
</gene>
<evidence type="ECO:0000313" key="2">
    <source>
        <dbReference type="EMBL" id="SFO56440.1"/>
    </source>
</evidence>
<feature type="transmembrane region" description="Helical" evidence="1">
    <location>
        <begin position="12"/>
        <end position="31"/>
    </location>
</feature>
<protein>
    <submittedName>
        <fullName evidence="2">Uncharacterized protein</fullName>
    </submittedName>
</protein>
<evidence type="ECO:0000256" key="1">
    <source>
        <dbReference type="SAM" id="Phobius"/>
    </source>
</evidence>
<evidence type="ECO:0000313" key="3">
    <source>
        <dbReference type="Proteomes" id="UP000183642"/>
    </source>
</evidence>
<reference evidence="3" key="1">
    <citation type="submission" date="2016-10" db="EMBL/GenBank/DDBJ databases">
        <authorList>
            <person name="Varghese N."/>
            <person name="Submissions S."/>
        </authorList>
    </citation>
    <scope>NUCLEOTIDE SEQUENCE [LARGE SCALE GENOMIC DNA]</scope>
    <source>
        <strain evidence="3">DSM 43161</strain>
    </source>
</reference>
<dbReference type="EMBL" id="FOWE01000012">
    <property type="protein sequence ID" value="SFO56440.1"/>
    <property type="molecule type" value="Genomic_DNA"/>
</dbReference>
<keyword evidence="1" id="KW-0472">Membrane</keyword>
<dbReference type="OrthoDB" id="4871678at2"/>
<keyword evidence="3" id="KW-1185">Reference proteome</keyword>
<accession>A0A1I5I8G5</accession>
<name>A0A1I5I8G5_9ACTN</name>
<sequence length="68" mass="7771">MWLFLTRRLRVWLIVTVVVPLATGLLRRVGLALQRRNGPTRVSRALLQAGDLGDRARARLRGGGRRRR</sequence>